<organism evidence="3 4">
    <name type="scientific">Mugilogobius chulae</name>
    <name type="common">yellowstripe goby</name>
    <dbReference type="NCBI Taxonomy" id="88201"/>
    <lineage>
        <taxon>Eukaryota</taxon>
        <taxon>Metazoa</taxon>
        <taxon>Chordata</taxon>
        <taxon>Craniata</taxon>
        <taxon>Vertebrata</taxon>
        <taxon>Euteleostomi</taxon>
        <taxon>Actinopterygii</taxon>
        <taxon>Neopterygii</taxon>
        <taxon>Teleostei</taxon>
        <taxon>Neoteleostei</taxon>
        <taxon>Acanthomorphata</taxon>
        <taxon>Gobiaria</taxon>
        <taxon>Gobiiformes</taxon>
        <taxon>Gobioidei</taxon>
        <taxon>Gobiidae</taxon>
        <taxon>Gobionellinae</taxon>
        <taxon>Mugilogobius</taxon>
    </lineage>
</organism>
<dbReference type="Gene3D" id="1.10.10.60">
    <property type="entry name" value="Homeodomain-like"/>
    <property type="match status" value="1"/>
</dbReference>
<evidence type="ECO:0000256" key="1">
    <source>
        <dbReference type="SAM" id="Coils"/>
    </source>
</evidence>
<reference evidence="4" key="1">
    <citation type="submission" date="2024-04" db="EMBL/GenBank/DDBJ databases">
        <title>Salinicola lusitanus LLJ914,a marine bacterium isolated from the Okinawa Trough.</title>
        <authorList>
            <person name="Li J."/>
        </authorList>
    </citation>
    <scope>NUCLEOTIDE SEQUENCE [LARGE SCALE GENOMIC DNA]</scope>
</reference>
<proteinExistence type="predicted"/>
<accession>A0AAW0NHG1</accession>
<dbReference type="EMBL" id="JBBPFD010000017">
    <property type="protein sequence ID" value="KAK7891774.1"/>
    <property type="molecule type" value="Genomic_DNA"/>
</dbReference>
<dbReference type="AlphaFoldDB" id="A0AAW0NHG1"/>
<evidence type="ECO:0000313" key="3">
    <source>
        <dbReference type="EMBL" id="KAK7891774.1"/>
    </source>
</evidence>
<comment type="caution">
    <text evidence="3">The sequence shown here is derived from an EMBL/GenBank/DDBJ whole genome shotgun (WGS) entry which is preliminary data.</text>
</comment>
<protein>
    <recommendedName>
        <fullName evidence="2">Myb/SANT-like DNA-binding domain-containing protein</fullName>
    </recommendedName>
</protein>
<gene>
    <name evidence="3" type="ORF">WMY93_023737</name>
</gene>
<evidence type="ECO:0000313" key="4">
    <source>
        <dbReference type="Proteomes" id="UP001460270"/>
    </source>
</evidence>
<sequence>MANTYKMTERDIQQLILLRASNAAIFTGRKNSAMRGWRAIKREMGLHGLMSARQLKKKWDNLNQKYKVRNRRTRSLALVSLDGRRGQRQIRQLAKVIEPLPIDDEKLESDLPVRLPSDSEELLSALNVVEMAPIENEEDVEMIDKTGNYDEAKKLPDEIPKITNHPDNKTAANTQPPVLYATLLPDSTASVASKVPSIPSQSIVVQAKTVTPQNVQPTRVLYATLLPDSTATATIKNSLASNRNIALELSELNKKLLELKREKVALEKEQAEFDKELINFEREREMLNSLRQTLDLTKIKNEKDRALLDKNRADLEKEKAEVERDRFLLDRDRAYLERDRAIFERDKVFLDKAQEDFERQKAASRKEAVVVEEVEKNTEERMDVTEKYNDLTDKVLQILTAEADQEETRKRFATLVKKLSEKL</sequence>
<feature type="coiled-coil region" evidence="1">
    <location>
        <begin position="242"/>
        <end position="332"/>
    </location>
</feature>
<dbReference type="Proteomes" id="UP001460270">
    <property type="component" value="Unassembled WGS sequence"/>
</dbReference>
<keyword evidence="1" id="KW-0175">Coiled coil</keyword>
<feature type="domain" description="Myb/SANT-like DNA-binding" evidence="2">
    <location>
        <begin position="8"/>
        <end position="70"/>
    </location>
</feature>
<dbReference type="InterPro" id="IPR044822">
    <property type="entry name" value="Myb_DNA-bind_4"/>
</dbReference>
<name>A0AAW0NHG1_9GOBI</name>
<dbReference type="Pfam" id="PF13837">
    <property type="entry name" value="Myb_DNA-bind_4"/>
    <property type="match status" value="1"/>
</dbReference>
<keyword evidence="4" id="KW-1185">Reference proteome</keyword>
<evidence type="ECO:0000259" key="2">
    <source>
        <dbReference type="Pfam" id="PF13837"/>
    </source>
</evidence>